<evidence type="ECO:0000256" key="14">
    <source>
        <dbReference type="ARBA" id="ARBA00075540"/>
    </source>
</evidence>
<protein>
    <recommendedName>
        <fullName evidence="13">R-spondin-3</fullName>
    </recommendedName>
    <alternativeName>
        <fullName evidence="14">Roof plate-specific spondin-3</fullName>
    </alternativeName>
</protein>
<comment type="subcellular location">
    <subcellularLocation>
        <location evidence="1">Secreted</location>
    </subcellularLocation>
</comment>
<organism evidence="18 19">
    <name type="scientific">Canis lupus familiaris</name>
    <name type="common">Dog</name>
    <name type="synonym">Canis familiaris</name>
    <dbReference type="NCBI Taxonomy" id="9615"/>
    <lineage>
        <taxon>Eukaryota</taxon>
        <taxon>Metazoa</taxon>
        <taxon>Chordata</taxon>
        <taxon>Craniata</taxon>
        <taxon>Vertebrata</taxon>
        <taxon>Euteleostomi</taxon>
        <taxon>Mammalia</taxon>
        <taxon>Eutheria</taxon>
        <taxon>Laurasiatheria</taxon>
        <taxon>Carnivora</taxon>
        <taxon>Caniformia</taxon>
        <taxon>Canidae</taxon>
        <taxon>Canis</taxon>
    </lineage>
</organism>
<evidence type="ECO:0000256" key="4">
    <source>
        <dbReference type="ARBA" id="ARBA00022606"/>
    </source>
</evidence>
<evidence type="ECO:0000256" key="8">
    <source>
        <dbReference type="ARBA" id="ARBA00022737"/>
    </source>
</evidence>
<evidence type="ECO:0000313" key="18">
    <source>
        <dbReference type="Ensembl" id="ENSCAFP00030014009.1"/>
    </source>
</evidence>
<feature type="compositionally biased region" description="Gly residues" evidence="15">
    <location>
        <begin position="1"/>
        <end position="31"/>
    </location>
</feature>
<feature type="compositionally biased region" description="Gly residues" evidence="15">
    <location>
        <begin position="40"/>
        <end position="57"/>
    </location>
</feature>
<accession>A0A8C0MS33</accession>
<keyword evidence="3" id="KW-0964">Secreted</keyword>
<evidence type="ECO:0000256" key="12">
    <source>
        <dbReference type="ARBA" id="ARBA00064913"/>
    </source>
</evidence>
<evidence type="ECO:0000256" key="1">
    <source>
        <dbReference type="ARBA" id="ARBA00004613"/>
    </source>
</evidence>
<reference evidence="18" key="2">
    <citation type="submission" date="2025-08" db="UniProtKB">
        <authorList>
            <consortium name="Ensembl"/>
        </authorList>
    </citation>
    <scope>IDENTIFICATION</scope>
</reference>
<dbReference type="Gene3D" id="2.10.220.10">
    <property type="entry name" value="Hormone Receptor, Insulin-like Growth Factor Receptor 1, Chain A, domain 2"/>
    <property type="match status" value="1"/>
</dbReference>
<dbReference type="PANTHER" id="PTHR46987:SF1">
    <property type="entry name" value="R-SPONDIN-3"/>
    <property type="match status" value="1"/>
</dbReference>
<feature type="domain" description="R-spondin Fu-CRD" evidence="16">
    <location>
        <begin position="398"/>
        <end position="497"/>
    </location>
</feature>
<feature type="region of interest" description="Disordered" evidence="15">
    <location>
        <begin position="556"/>
        <end position="634"/>
    </location>
</feature>
<dbReference type="FunFam" id="2.20.100.10:FF:000043">
    <property type="entry name" value="R-spondin 3"/>
    <property type="match status" value="1"/>
</dbReference>
<dbReference type="InterPro" id="IPR044004">
    <property type="entry name" value="TSP1_spondin_dom"/>
</dbReference>
<gene>
    <name evidence="18" type="primary">RSPO3</name>
</gene>
<dbReference type="Ensembl" id="ENSCAFT00030016056.1">
    <property type="protein sequence ID" value="ENSCAFP00030014009.1"/>
    <property type="gene ID" value="ENSCAFG00030008706.1"/>
</dbReference>
<feature type="domain" description="Spondin-like TSP1" evidence="17">
    <location>
        <begin position="503"/>
        <end position="558"/>
    </location>
</feature>
<keyword evidence="10" id="KW-0325">Glycoprotein</keyword>
<evidence type="ECO:0000256" key="15">
    <source>
        <dbReference type="SAM" id="MobiDB-lite"/>
    </source>
</evidence>
<dbReference type="GO" id="GO:0016055">
    <property type="term" value="P:Wnt signaling pathway"/>
    <property type="evidence" value="ECO:0007669"/>
    <property type="project" value="UniProtKB-KW"/>
</dbReference>
<evidence type="ECO:0000313" key="19">
    <source>
        <dbReference type="Proteomes" id="UP000694429"/>
    </source>
</evidence>
<comment type="similarity">
    <text evidence="2">Belongs to the R-spondin family.</text>
</comment>
<dbReference type="FunFam" id="2.10.220.10:FF:000003">
    <property type="entry name" value="R-spondin 3"/>
    <property type="match status" value="1"/>
</dbReference>
<dbReference type="InterPro" id="IPR000884">
    <property type="entry name" value="TSP1_rpt"/>
</dbReference>
<dbReference type="InterPro" id="IPR036383">
    <property type="entry name" value="TSP1_rpt_sf"/>
</dbReference>
<dbReference type="InterPro" id="IPR043601">
    <property type="entry name" value="Rspo_Fu-CRD_dom"/>
</dbReference>
<dbReference type="GO" id="GO:0005102">
    <property type="term" value="F:signaling receptor binding"/>
    <property type="evidence" value="ECO:0007669"/>
    <property type="project" value="UniProtKB-ARBA"/>
</dbReference>
<keyword evidence="8" id="KW-0677">Repeat</keyword>
<keyword evidence="5" id="KW-0358">Heparin-binding</keyword>
<dbReference type="Gene3D" id="2.20.100.10">
    <property type="entry name" value="Thrombospondin type-1 (TSP1) repeat"/>
    <property type="match status" value="1"/>
</dbReference>
<evidence type="ECO:0000256" key="5">
    <source>
        <dbReference type="ARBA" id="ARBA00022674"/>
    </source>
</evidence>
<feature type="compositionally biased region" description="Pro residues" evidence="15">
    <location>
        <begin position="157"/>
        <end position="185"/>
    </location>
</feature>
<dbReference type="GO" id="GO:0008201">
    <property type="term" value="F:heparin binding"/>
    <property type="evidence" value="ECO:0007669"/>
    <property type="project" value="UniProtKB-KW"/>
</dbReference>
<dbReference type="Proteomes" id="UP000694429">
    <property type="component" value="Chromosome 1"/>
</dbReference>
<dbReference type="InterPro" id="IPR009030">
    <property type="entry name" value="Growth_fac_rcpt_cys_sf"/>
</dbReference>
<feature type="region of interest" description="Disordered" evidence="15">
    <location>
        <begin position="232"/>
        <end position="334"/>
    </location>
</feature>
<evidence type="ECO:0000259" key="16">
    <source>
        <dbReference type="Pfam" id="PF15913"/>
    </source>
</evidence>
<feature type="compositionally biased region" description="Basic and acidic residues" evidence="15">
    <location>
        <begin position="579"/>
        <end position="610"/>
    </location>
</feature>
<feature type="compositionally biased region" description="Basic residues" evidence="15">
    <location>
        <begin position="68"/>
        <end position="80"/>
    </location>
</feature>
<dbReference type="CDD" id="cd00064">
    <property type="entry name" value="FU"/>
    <property type="match status" value="1"/>
</dbReference>
<dbReference type="SMART" id="SM00209">
    <property type="entry name" value="TSP1"/>
    <property type="match status" value="1"/>
</dbReference>
<dbReference type="Pfam" id="PF15913">
    <property type="entry name" value="Furin-like_2"/>
    <property type="match status" value="1"/>
</dbReference>
<reference evidence="18" key="1">
    <citation type="submission" date="2019-03" db="EMBL/GenBank/DDBJ databases">
        <authorList>
            <person name="Warren W.C."/>
            <person name="Johnson G.S."/>
        </authorList>
    </citation>
    <scope>NUCLEOTIDE SEQUENCE [LARGE SCALE GENOMIC DNA]</scope>
    <source>
        <strain evidence="18">Basenji</strain>
    </source>
</reference>
<dbReference type="InterPro" id="IPR006212">
    <property type="entry name" value="Furin_repeat"/>
</dbReference>
<feature type="compositionally biased region" description="Polar residues" evidence="15">
    <location>
        <begin position="111"/>
        <end position="125"/>
    </location>
</feature>
<dbReference type="PANTHER" id="PTHR46987">
    <property type="entry name" value="NEUROHYPOPHYSIAL HORMONES, N-TERMINAL DOMAIN CONTAINING PROTEIN"/>
    <property type="match status" value="1"/>
</dbReference>
<evidence type="ECO:0000256" key="11">
    <source>
        <dbReference type="ARBA" id="ARBA00058478"/>
    </source>
</evidence>
<comment type="function">
    <text evidence="11">Activator of the canonical Wnt signaling pathway by acting as a ligand for LGR4-6 receptors, which acts as a key regulator of angiogenesis. Upon binding to LGR4-6 (LGR4, LGR5 or LGR6), LGR4-6 associate with phosphorylated LRP6 and frizzled receptors that are activated by extracellular Wnt receptors, triggering the canonical Wnt signaling pathway to increase expression of target genes. Also regulates the canonical Wnt/beta-catenin-dependent pathway and non-canonical Wnt signaling by acting as an inhibitor of ZNRF3, an important regulator of the Wnt signaling pathway. Acts as a ligand for frizzled FZD8 and LRP6. May negatively regulate the TGF-beta pathway. Acts as a key regulator of angiogenesis by controlling vascular stability and pruning: acts by activating the non-canonical Wnt signaling pathway in endothelial cells. Can also amplify Wnt signaling pathway independently of LGR4-6 receptors, possibly by acting as a direct antagonistic ligand to RNF43 and ZNRF3.</text>
</comment>
<keyword evidence="6" id="KW-0879">Wnt signaling pathway</keyword>
<feature type="compositionally biased region" description="Low complexity" evidence="15">
    <location>
        <begin position="290"/>
        <end position="334"/>
    </location>
</feature>
<dbReference type="SUPFAM" id="SSF82895">
    <property type="entry name" value="TSP-1 type 1 repeat"/>
    <property type="match status" value="1"/>
</dbReference>
<feature type="compositionally biased region" description="Basic residues" evidence="15">
    <location>
        <begin position="246"/>
        <end position="264"/>
    </location>
</feature>
<feature type="compositionally biased region" description="Low complexity" evidence="15">
    <location>
        <begin position="98"/>
        <end position="108"/>
    </location>
</feature>
<keyword evidence="9" id="KW-1015">Disulfide bond</keyword>
<evidence type="ECO:0000256" key="10">
    <source>
        <dbReference type="ARBA" id="ARBA00023180"/>
    </source>
</evidence>
<evidence type="ECO:0000256" key="13">
    <source>
        <dbReference type="ARBA" id="ARBA00074433"/>
    </source>
</evidence>
<evidence type="ECO:0000256" key="9">
    <source>
        <dbReference type="ARBA" id="ARBA00023157"/>
    </source>
</evidence>
<evidence type="ECO:0000256" key="6">
    <source>
        <dbReference type="ARBA" id="ARBA00022687"/>
    </source>
</evidence>
<dbReference type="Pfam" id="PF19028">
    <property type="entry name" value="TSP1_spondin"/>
    <property type="match status" value="1"/>
</dbReference>
<keyword evidence="7" id="KW-0732">Signal</keyword>
<comment type="subunit">
    <text evidence="12">Interacts with the extracellular domain of FZD8 and LRP6. It however does not form a ternary complex with FZD8 and LRP6. Interacts with WNT1. Binds heparin. Interacts with LGR4, LGR5 and LGR6.</text>
</comment>
<evidence type="ECO:0000256" key="7">
    <source>
        <dbReference type="ARBA" id="ARBA00022729"/>
    </source>
</evidence>
<feature type="compositionally biased region" description="Low complexity" evidence="15">
    <location>
        <begin position="265"/>
        <end position="282"/>
    </location>
</feature>
<dbReference type="AlphaFoldDB" id="A0A8C0MS33"/>
<sequence length="634" mass="67755">GGAGSGGGAGVGELGARGRGLWTGGGAGQRGVRGALGTWGDAGGSAGDAGGGAGSGGSDSPRGEGGARARRPRTPARARPRGTPLSARAPPPPPAAPAPRVVPGDAPPQTRDPSGASSRPSAKSQRLYFSSSLFSLLKLKVIEVARGCCCGGFLPRPRAPAPRSHPLPSPPSLPSPPPPSLPPRRPPARLHWSGSCSRTAEAARGLSAAPGPWPRCPRRPLRCDPRAPAAVAAAAAASEPGPAARTRTRRRRAPCYLRPPRRGRSLPGEPAPLAVPTATLAEPPRRRARAAGTSSSGRPRPPRSGGRPARPSEPGARSSAAGSRAPSPSACPGPRRLLLRLTEAGGRDGNRYWVTMHLRLISWFFIILNFMEYIGSQNASRGRRQRRMHPNVSQGCQGGCATCSDYNGCLSCKPRLFFVLERIGMKQIGVCLSSCPSGYYGTRYPDINKCTKCKADCDTCFNKNFCTKCKSGFYLHLGKCLDNCPEGLEANNHTMECVSIVHCEASEWSPWSPCMKKGKTCGFKRGTETRVREITQHPSAKGNLCPPTSETRKCTVQRKKCQKGERGKKGRERKRKKPNKEESKDAVPDNKGLEPSRETPEPRENKDKQQQKKRKVQDKQQKSSVDLFWGLKSS</sequence>
<proteinExistence type="inferred from homology"/>
<evidence type="ECO:0000256" key="3">
    <source>
        <dbReference type="ARBA" id="ARBA00022525"/>
    </source>
</evidence>
<evidence type="ECO:0000256" key="2">
    <source>
        <dbReference type="ARBA" id="ARBA00007308"/>
    </source>
</evidence>
<feature type="compositionally biased region" description="Basic residues" evidence="15">
    <location>
        <begin position="568"/>
        <end position="578"/>
    </location>
</feature>
<dbReference type="SMART" id="SM00261">
    <property type="entry name" value="FU"/>
    <property type="match status" value="2"/>
</dbReference>
<dbReference type="GO" id="GO:0005576">
    <property type="term" value="C:extracellular region"/>
    <property type="evidence" value="ECO:0007669"/>
    <property type="project" value="UniProtKB-SubCell"/>
</dbReference>
<name>A0A8C0MS33_CANLF</name>
<feature type="region of interest" description="Disordered" evidence="15">
    <location>
        <begin position="1"/>
        <end position="125"/>
    </location>
</feature>
<dbReference type="GO" id="GO:2000052">
    <property type="term" value="P:positive regulation of non-canonical Wnt signaling pathway"/>
    <property type="evidence" value="ECO:0007669"/>
    <property type="project" value="UniProtKB-ARBA"/>
</dbReference>
<dbReference type="SUPFAM" id="SSF57184">
    <property type="entry name" value="Growth factor receptor domain"/>
    <property type="match status" value="1"/>
</dbReference>
<keyword evidence="4" id="KW-0716">Sensory transduction</keyword>
<dbReference type="PROSITE" id="PS50092">
    <property type="entry name" value="TSP1"/>
    <property type="match status" value="1"/>
</dbReference>
<evidence type="ECO:0000259" key="17">
    <source>
        <dbReference type="Pfam" id="PF19028"/>
    </source>
</evidence>
<feature type="compositionally biased region" description="Low complexity" evidence="15">
    <location>
        <begin position="232"/>
        <end position="245"/>
    </location>
</feature>
<dbReference type="InterPro" id="IPR051514">
    <property type="entry name" value="R-spondin"/>
</dbReference>
<feature type="region of interest" description="Disordered" evidence="15">
    <location>
        <begin position="156"/>
        <end position="220"/>
    </location>
</feature>